<dbReference type="Proteomes" id="UP000184032">
    <property type="component" value="Unassembled WGS sequence"/>
</dbReference>
<dbReference type="GO" id="GO:0009252">
    <property type="term" value="P:peptidoglycan biosynthetic process"/>
    <property type="evidence" value="ECO:0007669"/>
    <property type="project" value="TreeGrafter"/>
</dbReference>
<sequence>MKLTRSAWMEVNLDKLENNMSQIKNIVDDNIKIISVVKSNAYSFGVTKIVETLRKTGVNYFAVATNSEALKIRKNFNDVDILVLGHTPDFLMEDAIDNNIVMAVYDLESALKLNEMANSKNKVARIHLAIDSGMNRIGFKLKEKSYSDVEKISKLENVKIEGAFSHFAAADTDIEYTKNQFANYKTFVEEVEKRGVDVGLKHINNSQGIINYKESSLDAVRPGIVQYGSTEGVESKYEGFSVDYIGEIKARITNLKVIEKGEKVSYGLTYEADKTTEVATIPLGYSDGLLRQLSNKIDVLVNGNRCPQIGRICMDQMMIDVTGMNCKIGDEVVVLGKQGNEEITILEIAEKAGEIATSYSCHFSMRLPRVYIRDGKVESIYDINLE</sequence>
<keyword evidence="2 4" id="KW-0663">Pyridoxal phosphate</keyword>
<dbReference type="GO" id="GO:0008784">
    <property type="term" value="F:alanine racemase activity"/>
    <property type="evidence" value="ECO:0007669"/>
    <property type="project" value="UniProtKB-UniRule"/>
</dbReference>
<dbReference type="InterPro" id="IPR011079">
    <property type="entry name" value="Ala_racemase_C"/>
</dbReference>
<comment type="similarity">
    <text evidence="4">Belongs to the alanine racemase family.</text>
</comment>
<evidence type="ECO:0000256" key="2">
    <source>
        <dbReference type="ARBA" id="ARBA00022898"/>
    </source>
</evidence>
<dbReference type="NCBIfam" id="TIGR00492">
    <property type="entry name" value="alr"/>
    <property type="match status" value="1"/>
</dbReference>
<dbReference type="PRINTS" id="PR00992">
    <property type="entry name" value="ALARACEMASE"/>
</dbReference>
<dbReference type="InterPro" id="IPR009006">
    <property type="entry name" value="Ala_racemase/Decarboxylase_C"/>
</dbReference>
<dbReference type="GO" id="GO:0030632">
    <property type="term" value="P:D-alanine biosynthetic process"/>
    <property type="evidence" value="ECO:0007669"/>
    <property type="project" value="UniProtKB-UniRule"/>
</dbReference>
<comment type="catalytic activity">
    <reaction evidence="4">
        <text>L-alanine = D-alanine</text>
        <dbReference type="Rhea" id="RHEA:20249"/>
        <dbReference type="ChEBI" id="CHEBI:57416"/>
        <dbReference type="ChEBI" id="CHEBI:57972"/>
        <dbReference type="EC" id="5.1.1.1"/>
    </reaction>
</comment>
<accession>A0A1M5RGM0</accession>
<dbReference type="UniPathway" id="UPA00042">
    <property type="reaction ID" value="UER00497"/>
</dbReference>
<dbReference type="OrthoDB" id="9813814at2"/>
<feature type="modified residue" description="N6-(pyridoxal phosphate)lysine" evidence="4 5">
    <location>
        <position position="38"/>
    </location>
</feature>
<evidence type="ECO:0000256" key="6">
    <source>
        <dbReference type="PIRSR" id="PIRSR600821-52"/>
    </source>
</evidence>
<evidence type="ECO:0000313" key="8">
    <source>
        <dbReference type="EMBL" id="SHH25404.1"/>
    </source>
</evidence>
<dbReference type="FunFam" id="3.20.20.10:FF:000002">
    <property type="entry name" value="Alanine racemase"/>
    <property type="match status" value="1"/>
</dbReference>
<comment type="pathway">
    <text evidence="4">Amino-acid biosynthesis; D-alanine biosynthesis; D-alanine from L-alanine: step 1/1.</text>
</comment>
<keyword evidence="3 4" id="KW-0413">Isomerase</keyword>
<feature type="domain" description="Alanine racemase C-terminal" evidence="7">
    <location>
        <begin position="245"/>
        <end position="372"/>
    </location>
</feature>
<dbReference type="Gene3D" id="2.40.37.10">
    <property type="entry name" value="Lyase, Ornithine Decarboxylase, Chain A, domain 1"/>
    <property type="match status" value="1"/>
</dbReference>
<name>A0A1M5RGM0_9FIRM</name>
<feature type="binding site" evidence="4 6">
    <location>
        <position position="136"/>
    </location>
    <ligand>
        <name>substrate</name>
    </ligand>
</feature>
<feature type="binding site" evidence="4 6">
    <location>
        <position position="314"/>
    </location>
    <ligand>
        <name>substrate</name>
    </ligand>
</feature>
<keyword evidence="9" id="KW-1185">Reference proteome</keyword>
<reference evidence="8 9" key="1">
    <citation type="submission" date="2016-11" db="EMBL/GenBank/DDBJ databases">
        <authorList>
            <person name="Jaros S."/>
            <person name="Januszkiewicz K."/>
            <person name="Wedrychowicz H."/>
        </authorList>
    </citation>
    <scope>NUCLEOTIDE SEQUENCE [LARGE SCALE GENOMIC DNA]</scope>
    <source>
        <strain evidence="8 9">DSM 21120</strain>
    </source>
</reference>
<gene>
    <name evidence="8" type="ORF">SAMN02745245_00900</name>
</gene>
<dbReference type="EMBL" id="FQXI01000005">
    <property type="protein sequence ID" value="SHH25404.1"/>
    <property type="molecule type" value="Genomic_DNA"/>
</dbReference>
<dbReference type="InterPro" id="IPR029066">
    <property type="entry name" value="PLP-binding_barrel"/>
</dbReference>
<organism evidence="8 9">
    <name type="scientific">Anaerosphaera aminiphila DSM 21120</name>
    <dbReference type="NCBI Taxonomy" id="1120995"/>
    <lineage>
        <taxon>Bacteria</taxon>
        <taxon>Bacillati</taxon>
        <taxon>Bacillota</taxon>
        <taxon>Tissierellia</taxon>
        <taxon>Tissierellales</taxon>
        <taxon>Peptoniphilaceae</taxon>
        <taxon>Anaerosphaera</taxon>
    </lineage>
</organism>
<dbReference type="Gene3D" id="3.20.20.10">
    <property type="entry name" value="Alanine racemase"/>
    <property type="match status" value="1"/>
</dbReference>
<evidence type="ECO:0000259" key="7">
    <source>
        <dbReference type="SMART" id="SM01005"/>
    </source>
</evidence>
<dbReference type="AlphaFoldDB" id="A0A1M5RGM0"/>
<proteinExistence type="inferred from homology"/>
<dbReference type="CDD" id="cd00430">
    <property type="entry name" value="PLPDE_III_AR"/>
    <property type="match status" value="1"/>
</dbReference>
<dbReference type="InterPro" id="IPR001608">
    <property type="entry name" value="Ala_racemase_N"/>
</dbReference>
<protein>
    <recommendedName>
        <fullName evidence="4">Alanine racemase</fullName>
        <ecNumber evidence="4">5.1.1.1</ecNumber>
    </recommendedName>
</protein>
<evidence type="ECO:0000256" key="3">
    <source>
        <dbReference type="ARBA" id="ARBA00023235"/>
    </source>
</evidence>
<dbReference type="RefSeq" id="WP_073184159.1">
    <property type="nucleotide sequence ID" value="NZ_FQXI01000005.1"/>
</dbReference>
<dbReference type="EC" id="5.1.1.1" evidence="4"/>
<evidence type="ECO:0000256" key="1">
    <source>
        <dbReference type="ARBA" id="ARBA00001933"/>
    </source>
</evidence>
<dbReference type="InterPro" id="IPR000821">
    <property type="entry name" value="Ala_racemase"/>
</dbReference>
<dbReference type="PANTHER" id="PTHR30511">
    <property type="entry name" value="ALANINE RACEMASE"/>
    <property type="match status" value="1"/>
</dbReference>
<dbReference type="SUPFAM" id="SSF51419">
    <property type="entry name" value="PLP-binding barrel"/>
    <property type="match status" value="1"/>
</dbReference>
<feature type="active site" description="Proton acceptor; specific for L-alanine" evidence="4">
    <location>
        <position position="266"/>
    </location>
</feature>
<dbReference type="SMART" id="SM01005">
    <property type="entry name" value="Ala_racemase_C"/>
    <property type="match status" value="1"/>
</dbReference>
<dbReference type="Pfam" id="PF01168">
    <property type="entry name" value="Ala_racemase_N"/>
    <property type="match status" value="1"/>
</dbReference>
<comment type="cofactor">
    <cofactor evidence="1 4 5">
        <name>pyridoxal 5'-phosphate</name>
        <dbReference type="ChEBI" id="CHEBI:597326"/>
    </cofactor>
</comment>
<dbReference type="SUPFAM" id="SSF50621">
    <property type="entry name" value="Alanine racemase C-terminal domain-like"/>
    <property type="match status" value="1"/>
</dbReference>
<evidence type="ECO:0000256" key="5">
    <source>
        <dbReference type="PIRSR" id="PIRSR600821-50"/>
    </source>
</evidence>
<feature type="active site" description="Proton acceptor; specific for D-alanine" evidence="4">
    <location>
        <position position="38"/>
    </location>
</feature>
<evidence type="ECO:0000256" key="4">
    <source>
        <dbReference type="HAMAP-Rule" id="MF_01201"/>
    </source>
</evidence>
<evidence type="ECO:0000313" key="9">
    <source>
        <dbReference type="Proteomes" id="UP000184032"/>
    </source>
</evidence>
<dbReference type="GO" id="GO:0005829">
    <property type="term" value="C:cytosol"/>
    <property type="evidence" value="ECO:0007669"/>
    <property type="project" value="TreeGrafter"/>
</dbReference>
<dbReference type="STRING" id="1120995.SAMN02745245_00900"/>
<dbReference type="Pfam" id="PF00842">
    <property type="entry name" value="Ala_racemase_C"/>
    <property type="match status" value="1"/>
</dbReference>
<dbReference type="PANTHER" id="PTHR30511:SF0">
    <property type="entry name" value="ALANINE RACEMASE, CATABOLIC-RELATED"/>
    <property type="match status" value="1"/>
</dbReference>
<dbReference type="HAMAP" id="MF_01201">
    <property type="entry name" value="Ala_racemase"/>
    <property type="match status" value="1"/>
</dbReference>
<comment type="function">
    <text evidence="4">Catalyzes the interconversion of L-alanine and D-alanine. May also act on other amino acids.</text>
</comment>
<dbReference type="GO" id="GO:0030170">
    <property type="term" value="F:pyridoxal phosphate binding"/>
    <property type="evidence" value="ECO:0007669"/>
    <property type="project" value="UniProtKB-UniRule"/>
</dbReference>